<reference evidence="1" key="2">
    <citation type="submission" date="2022-09" db="EMBL/GenBank/DDBJ databases">
        <authorList>
            <person name="Sun Q."/>
            <person name="Ohkuma M."/>
        </authorList>
    </citation>
    <scope>NUCLEOTIDE SEQUENCE</scope>
    <source>
        <strain evidence="1">JCM 3093</strain>
    </source>
</reference>
<name>A0AA37BJM8_9ACTN</name>
<organism evidence="1 2">
    <name type="scientific">Planomonospora parontospora</name>
    <dbReference type="NCBI Taxonomy" id="58119"/>
    <lineage>
        <taxon>Bacteria</taxon>
        <taxon>Bacillati</taxon>
        <taxon>Actinomycetota</taxon>
        <taxon>Actinomycetes</taxon>
        <taxon>Streptosporangiales</taxon>
        <taxon>Streptosporangiaceae</taxon>
        <taxon>Planomonospora</taxon>
    </lineage>
</organism>
<evidence type="ECO:0000313" key="2">
    <source>
        <dbReference type="Proteomes" id="UP000627984"/>
    </source>
</evidence>
<proteinExistence type="predicted"/>
<dbReference type="Proteomes" id="UP000627984">
    <property type="component" value="Unassembled WGS sequence"/>
</dbReference>
<accession>A0AA37BJM8</accession>
<comment type="caution">
    <text evidence="1">The sequence shown here is derived from an EMBL/GenBank/DDBJ whole genome shotgun (WGS) entry which is preliminary data.</text>
</comment>
<dbReference type="EMBL" id="BMQD01000013">
    <property type="protein sequence ID" value="GGK78865.1"/>
    <property type="molecule type" value="Genomic_DNA"/>
</dbReference>
<reference evidence="1" key="1">
    <citation type="journal article" date="2014" name="Int. J. Syst. Evol. Microbiol.">
        <title>Complete genome sequence of Corynebacterium casei LMG S-19264T (=DSM 44701T), isolated from a smear-ripened cheese.</title>
        <authorList>
            <consortium name="US DOE Joint Genome Institute (JGI-PGF)"/>
            <person name="Walter F."/>
            <person name="Albersmeier A."/>
            <person name="Kalinowski J."/>
            <person name="Ruckert C."/>
        </authorList>
    </citation>
    <scope>NUCLEOTIDE SEQUENCE</scope>
    <source>
        <strain evidence="1">JCM 3093</strain>
    </source>
</reference>
<dbReference type="AlphaFoldDB" id="A0AA37BJM8"/>
<protein>
    <submittedName>
        <fullName evidence="1">Uncharacterized protein</fullName>
    </submittedName>
</protein>
<evidence type="ECO:0000313" key="1">
    <source>
        <dbReference type="EMBL" id="GGK78865.1"/>
    </source>
</evidence>
<dbReference type="RefSeq" id="WP_191896322.1">
    <property type="nucleotide sequence ID" value="NZ_BMQD01000013.1"/>
</dbReference>
<sequence>MSLTRDDHSVEIGGHTVSVTGDTGPVHATWVLLIDGREADRARAAGDFTLRGELPDGSAVRAAVHQSLVGPTEVVVHHGDEAVARFRGFVA</sequence>
<gene>
    <name evidence="1" type="ORF">GCM10010126_42860</name>
</gene>